<evidence type="ECO:0000256" key="2">
    <source>
        <dbReference type="ARBA" id="ARBA00010869"/>
    </source>
</evidence>
<dbReference type="InterPro" id="IPR036052">
    <property type="entry name" value="TrpB-like_PALP_sf"/>
</dbReference>
<dbReference type="Gene3D" id="3.40.50.1100">
    <property type="match status" value="2"/>
</dbReference>
<protein>
    <recommendedName>
        <fullName evidence="3">L-serine ammonia-lyase</fullName>
        <ecNumber evidence="3">4.3.1.17</ecNumber>
    </recommendedName>
</protein>
<evidence type="ECO:0000313" key="7">
    <source>
        <dbReference type="EMBL" id="EKC19409.1"/>
    </source>
</evidence>
<evidence type="ECO:0000256" key="6">
    <source>
        <dbReference type="ARBA" id="ARBA00049406"/>
    </source>
</evidence>
<evidence type="ECO:0000256" key="3">
    <source>
        <dbReference type="ARBA" id="ARBA00012093"/>
    </source>
</evidence>
<dbReference type="InParanoid" id="K1PKK2"/>
<comment type="cofactor">
    <cofactor evidence="1">
        <name>pyridoxal 5'-phosphate</name>
        <dbReference type="ChEBI" id="CHEBI:597326"/>
    </cofactor>
</comment>
<keyword evidence="5" id="KW-0456">Lyase</keyword>
<dbReference type="GO" id="GO:0006567">
    <property type="term" value="P:L-threonine catabolic process"/>
    <property type="evidence" value="ECO:0007669"/>
    <property type="project" value="TreeGrafter"/>
</dbReference>
<evidence type="ECO:0000256" key="5">
    <source>
        <dbReference type="ARBA" id="ARBA00023239"/>
    </source>
</evidence>
<dbReference type="EMBL" id="JH818115">
    <property type="protein sequence ID" value="EKC19409.1"/>
    <property type="molecule type" value="Genomic_DNA"/>
</dbReference>
<proteinExistence type="inferred from homology"/>
<dbReference type="GO" id="GO:0006565">
    <property type="term" value="P:L-serine catabolic process"/>
    <property type="evidence" value="ECO:0007669"/>
    <property type="project" value="TreeGrafter"/>
</dbReference>
<evidence type="ECO:0000256" key="4">
    <source>
        <dbReference type="ARBA" id="ARBA00022898"/>
    </source>
</evidence>
<dbReference type="GO" id="GO:0004794">
    <property type="term" value="F:threonine deaminase activity"/>
    <property type="evidence" value="ECO:0007669"/>
    <property type="project" value="TreeGrafter"/>
</dbReference>
<dbReference type="InterPro" id="IPR050147">
    <property type="entry name" value="Ser/Thr_Dehydratase"/>
</dbReference>
<organism evidence="7">
    <name type="scientific">Magallana gigas</name>
    <name type="common">Pacific oyster</name>
    <name type="synonym">Crassostrea gigas</name>
    <dbReference type="NCBI Taxonomy" id="29159"/>
    <lineage>
        <taxon>Eukaryota</taxon>
        <taxon>Metazoa</taxon>
        <taxon>Spiralia</taxon>
        <taxon>Lophotrochozoa</taxon>
        <taxon>Mollusca</taxon>
        <taxon>Bivalvia</taxon>
        <taxon>Autobranchia</taxon>
        <taxon>Pteriomorphia</taxon>
        <taxon>Ostreida</taxon>
        <taxon>Ostreoidea</taxon>
        <taxon>Ostreidae</taxon>
        <taxon>Magallana</taxon>
    </lineage>
</organism>
<keyword evidence="4" id="KW-0663">Pyridoxal phosphate</keyword>
<evidence type="ECO:0000256" key="1">
    <source>
        <dbReference type="ARBA" id="ARBA00001933"/>
    </source>
</evidence>
<dbReference type="PANTHER" id="PTHR48078">
    <property type="entry name" value="THREONINE DEHYDRATASE, MITOCHONDRIAL-RELATED"/>
    <property type="match status" value="1"/>
</dbReference>
<dbReference type="PANTHER" id="PTHR48078:SF2">
    <property type="entry name" value="CATABOLIC L-SERINE_THREONINE DEHYDRATASE"/>
    <property type="match status" value="1"/>
</dbReference>
<gene>
    <name evidence="7" type="ORF">CGI_10008601</name>
</gene>
<name>K1PKK2_MAGGI</name>
<accession>K1PKK2</accession>
<comment type="similarity">
    <text evidence="2">Belongs to the serine/threonine dehydratase family.</text>
</comment>
<dbReference type="EC" id="4.3.1.17" evidence="3"/>
<dbReference type="SUPFAM" id="SSF53686">
    <property type="entry name" value="Tryptophan synthase beta subunit-like PLP-dependent enzymes"/>
    <property type="match status" value="1"/>
</dbReference>
<sequence length="75" mass="8330">MDALTHDDIHQRPIYIETPAILSTPLSNSTGFKVYLKLENLQVPGSFKIRGIGNLCQKVRAFAVNSKLVAYLNAK</sequence>
<dbReference type="GO" id="GO:0003941">
    <property type="term" value="F:L-serine ammonia-lyase activity"/>
    <property type="evidence" value="ECO:0007669"/>
    <property type="project" value="UniProtKB-EC"/>
</dbReference>
<comment type="catalytic activity">
    <reaction evidence="6">
        <text>L-serine = pyruvate + NH4(+)</text>
        <dbReference type="Rhea" id="RHEA:19169"/>
        <dbReference type="ChEBI" id="CHEBI:15361"/>
        <dbReference type="ChEBI" id="CHEBI:28938"/>
        <dbReference type="ChEBI" id="CHEBI:33384"/>
        <dbReference type="EC" id="4.3.1.17"/>
    </reaction>
</comment>
<dbReference type="GO" id="GO:0009097">
    <property type="term" value="P:isoleucine biosynthetic process"/>
    <property type="evidence" value="ECO:0007669"/>
    <property type="project" value="TreeGrafter"/>
</dbReference>
<reference evidence="7" key="1">
    <citation type="journal article" date="2012" name="Nature">
        <title>The oyster genome reveals stress adaptation and complexity of shell formation.</title>
        <authorList>
            <person name="Zhang G."/>
            <person name="Fang X."/>
            <person name="Guo X."/>
            <person name="Li L."/>
            <person name="Luo R."/>
            <person name="Xu F."/>
            <person name="Yang P."/>
            <person name="Zhang L."/>
            <person name="Wang X."/>
            <person name="Qi H."/>
            <person name="Xiong Z."/>
            <person name="Que H."/>
            <person name="Xie Y."/>
            <person name="Holland P.W."/>
            <person name="Paps J."/>
            <person name="Zhu Y."/>
            <person name="Wu F."/>
            <person name="Chen Y."/>
            <person name="Wang J."/>
            <person name="Peng C."/>
            <person name="Meng J."/>
            <person name="Yang L."/>
            <person name="Liu J."/>
            <person name="Wen B."/>
            <person name="Zhang N."/>
            <person name="Huang Z."/>
            <person name="Zhu Q."/>
            <person name="Feng Y."/>
            <person name="Mount A."/>
            <person name="Hedgecock D."/>
            <person name="Xu Z."/>
            <person name="Liu Y."/>
            <person name="Domazet-Loso T."/>
            <person name="Du Y."/>
            <person name="Sun X."/>
            <person name="Zhang S."/>
            <person name="Liu B."/>
            <person name="Cheng P."/>
            <person name="Jiang X."/>
            <person name="Li J."/>
            <person name="Fan D."/>
            <person name="Wang W."/>
            <person name="Fu W."/>
            <person name="Wang T."/>
            <person name="Wang B."/>
            <person name="Zhang J."/>
            <person name="Peng Z."/>
            <person name="Li Y."/>
            <person name="Li N."/>
            <person name="Wang J."/>
            <person name="Chen M."/>
            <person name="He Y."/>
            <person name="Tan F."/>
            <person name="Song X."/>
            <person name="Zheng Q."/>
            <person name="Huang R."/>
            <person name="Yang H."/>
            <person name="Du X."/>
            <person name="Chen L."/>
            <person name="Yang M."/>
            <person name="Gaffney P.M."/>
            <person name="Wang S."/>
            <person name="Luo L."/>
            <person name="She Z."/>
            <person name="Ming Y."/>
            <person name="Huang W."/>
            <person name="Zhang S."/>
            <person name="Huang B."/>
            <person name="Zhang Y."/>
            <person name="Qu T."/>
            <person name="Ni P."/>
            <person name="Miao G."/>
            <person name="Wang J."/>
            <person name="Wang Q."/>
            <person name="Steinberg C.E."/>
            <person name="Wang H."/>
            <person name="Li N."/>
            <person name="Qian L."/>
            <person name="Zhang G."/>
            <person name="Li Y."/>
            <person name="Yang H."/>
            <person name="Liu X."/>
            <person name="Wang J."/>
            <person name="Yin Y."/>
            <person name="Wang J."/>
        </authorList>
    </citation>
    <scope>NUCLEOTIDE SEQUENCE [LARGE SCALE GENOMIC DNA]</scope>
    <source>
        <strain evidence="7">05x7-T-G4-1.051#20</strain>
    </source>
</reference>
<dbReference type="AlphaFoldDB" id="K1PKK2"/>
<dbReference type="HOGENOM" id="CLU_2673521_0_0_1"/>